<dbReference type="InterPro" id="IPR036527">
    <property type="entry name" value="SCP2_sterol-bd_dom_sf"/>
</dbReference>
<dbReference type="Proteomes" id="UP000071065">
    <property type="component" value="Chromosome"/>
</dbReference>
<reference evidence="3 4" key="1">
    <citation type="journal article" date="2016" name="Front. Microbiol.">
        <title>Genomic Insight into the Host-Endosymbiont Relationship of Endozoicomonas montiporae CL-33(T) with its Coral Host.</title>
        <authorList>
            <person name="Ding J.-Y."/>
            <person name="Shiu J.-H."/>
            <person name="Chen W.-M."/>
            <person name="Chiang Y.-R."/>
            <person name="Tang S.-L."/>
        </authorList>
    </citation>
    <scope>NUCLEOTIDE SEQUENCE [LARGE SCALE GENOMIC DNA]</scope>
    <source>
        <strain evidence="3 4">CL-33</strain>
    </source>
</reference>
<dbReference type="OrthoDB" id="5292463at2"/>
<dbReference type="AlphaFoldDB" id="A0A142BEU7"/>
<comment type="pathway">
    <text evidence="1">Cofactor biosynthesis; ubiquinone biosynthesis.</text>
</comment>
<dbReference type="HAMAP" id="MF_02231">
    <property type="entry name" value="UbiT"/>
    <property type="match status" value="1"/>
</dbReference>
<feature type="domain" description="SCP2" evidence="2">
    <location>
        <begin position="41"/>
        <end position="130"/>
    </location>
</feature>
<evidence type="ECO:0000313" key="4">
    <source>
        <dbReference type="Proteomes" id="UP000071065"/>
    </source>
</evidence>
<dbReference type="GO" id="GO:0006744">
    <property type="term" value="P:ubiquinone biosynthetic process"/>
    <property type="evidence" value="ECO:0007669"/>
    <property type="project" value="UniProtKB-UniRule"/>
</dbReference>
<sequence>MPLPTPPLPSIKTMATPLRLMPDELMTAPLEKAVNLVFRQSIEEGEFDFMENRWVKIHVTDAELDFHIGFDGKQLKAAKHRPCDVAFCGNSSAFKTLALRREDPDTLFFQRRLMIEGDTELGLGLKNLLDSIDTEQLPKLFQTLMKVGNKIEDLNHKA</sequence>
<protein>
    <recommendedName>
        <fullName evidence="1">Ubiquinone biosynthesis accessory factor UbiT</fullName>
    </recommendedName>
</protein>
<dbReference type="STRING" id="570277.EZMO1_3274"/>
<gene>
    <name evidence="1" type="primary">ubiT</name>
    <name evidence="3" type="ORF">EZMO1_3274</name>
</gene>
<comment type="similarity">
    <text evidence="1">Belongs to the UbiT family.</text>
</comment>
<dbReference type="Gene3D" id="3.30.1050.10">
    <property type="entry name" value="SCP2 sterol-binding domain"/>
    <property type="match status" value="1"/>
</dbReference>
<dbReference type="RefSeq" id="WP_051790124.1">
    <property type="nucleotide sequence ID" value="NZ_CP013251.1"/>
</dbReference>
<dbReference type="SUPFAM" id="SSF55718">
    <property type="entry name" value="SCP-like"/>
    <property type="match status" value="1"/>
</dbReference>
<evidence type="ECO:0000259" key="2">
    <source>
        <dbReference type="Pfam" id="PF02036"/>
    </source>
</evidence>
<name>A0A142BEU7_9GAMM</name>
<accession>A0A142BEU7</accession>
<dbReference type="UniPathway" id="UPA00232"/>
<dbReference type="EMBL" id="CP013251">
    <property type="protein sequence ID" value="AMO57273.1"/>
    <property type="molecule type" value="Genomic_DNA"/>
</dbReference>
<proteinExistence type="inferred from homology"/>
<evidence type="ECO:0000256" key="1">
    <source>
        <dbReference type="HAMAP-Rule" id="MF_02231"/>
    </source>
</evidence>
<evidence type="ECO:0000313" key="3">
    <source>
        <dbReference type="EMBL" id="AMO57273.1"/>
    </source>
</evidence>
<comment type="function">
    <text evidence="1">Required for O(2)-independent ubiquinone (coenzyme Q) biosynthesis. Likely functions as an accessory factor.</text>
</comment>
<dbReference type="InterPro" id="IPR003033">
    <property type="entry name" value="SCP2_sterol-bd_dom"/>
</dbReference>
<dbReference type="InterPro" id="IPR016830">
    <property type="entry name" value="UbiT"/>
</dbReference>
<dbReference type="Pfam" id="PF02036">
    <property type="entry name" value="SCP2"/>
    <property type="match status" value="1"/>
</dbReference>
<organism evidence="3 4">
    <name type="scientific">Endozoicomonas montiporae CL-33</name>
    <dbReference type="NCBI Taxonomy" id="570277"/>
    <lineage>
        <taxon>Bacteria</taxon>
        <taxon>Pseudomonadati</taxon>
        <taxon>Pseudomonadota</taxon>
        <taxon>Gammaproteobacteria</taxon>
        <taxon>Oceanospirillales</taxon>
        <taxon>Endozoicomonadaceae</taxon>
        <taxon>Endozoicomonas</taxon>
    </lineage>
</organism>
<dbReference type="PATRIC" id="fig|570277.3.peg.3516"/>
<dbReference type="KEGG" id="emp:EZMO1_3274"/>
<keyword evidence="1" id="KW-0831">Ubiquinone biosynthesis</keyword>